<sequence>MPFTPGAVVILCNISGKYHWYNKAKATVVAQNPDASVLVRLQTNKKTMVLQPWQLSTWTPSVASEESFSRQSSFKLADQCPTCSPSPAGTGIAAAGGPQAETECDLAHHHGDTPEDANRGAGGQLGGVGAILPRPFCLCPTTASAIL</sequence>
<reference evidence="1" key="1">
    <citation type="submission" date="2014-11" db="EMBL/GenBank/DDBJ databases">
        <authorList>
            <person name="Otto D Thomas"/>
            <person name="Naeem Raeece"/>
        </authorList>
    </citation>
    <scope>NUCLEOTIDE SEQUENCE</scope>
</reference>
<name>A0A0G4G6J4_9ALVE</name>
<protein>
    <submittedName>
        <fullName evidence="1">Uncharacterized protein</fullName>
    </submittedName>
</protein>
<gene>
    <name evidence="1" type="ORF">Cvel_4248</name>
</gene>
<proteinExistence type="predicted"/>
<dbReference type="VEuPathDB" id="CryptoDB:Cvel_4248"/>
<dbReference type="EMBL" id="CDMZ01000937">
    <property type="protein sequence ID" value="CEM24261.1"/>
    <property type="molecule type" value="Genomic_DNA"/>
</dbReference>
<organism evidence="1">
    <name type="scientific">Chromera velia CCMP2878</name>
    <dbReference type="NCBI Taxonomy" id="1169474"/>
    <lineage>
        <taxon>Eukaryota</taxon>
        <taxon>Sar</taxon>
        <taxon>Alveolata</taxon>
        <taxon>Colpodellida</taxon>
        <taxon>Chromeraceae</taxon>
        <taxon>Chromera</taxon>
    </lineage>
</organism>
<evidence type="ECO:0000313" key="1">
    <source>
        <dbReference type="EMBL" id="CEM24261.1"/>
    </source>
</evidence>
<accession>A0A0G4G6J4</accession>
<dbReference type="AlphaFoldDB" id="A0A0G4G6J4"/>